<organism evidence="4 5">
    <name type="scientific">Pseudonocardia kongjuensis</name>
    <dbReference type="NCBI Taxonomy" id="102227"/>
    <lineage>
        <taxon>Bacteria</taxon>
        <taxon>Bacillati</taxon>
        <taxon>Actinomycetota</taxon>
        <taxon>Actinomycetes</taxon>
        <taxon>Pseudonocardiales</taxon>
        <taxon>Pseudonocardiaceae</taxon>
        <taxon>Pseudonocardia</taxon>
    </lineage>
</organism>
<dbReference type="InterPro" id="IPR036291">
    <property type="entry name" value="NAD(P)-bd_dom_sf"/>
</dbReference>
<dbReference type="PROSITE" id="PS00061">
    <property type="entry name" value="ADH_SHORT"/>
    <property type="match status" value="1"/>
</dbReference>
<dbReference type="InterPro" id="IPR020904">
    <property type="entry name" value="Sc_DH/Rdtase_CS"/>
</dbReference>
<dbReference type="CDD" id="cd05233">
    <property type="entry name" value="SDR_c"/>
    <property type="match status" value="1"/>
</dbReference>
<protein>
    <submittedName>
        <fullName evidence="4">SDR family oxidoreductase</fullName>
    </submittedName>
</protein>
<reference evidence="5" key="1">
    <citation type="journal article" date="2019" name="Int. J. Syst. Evol. Microbiol.">
        <title>The Global Catalogue of Microorganisms (GCM) 10K type strain sequencing project: providing services to taxonomists for standard genome sequencing and annotation.</title>
        <authorList>
            <consortium name="The Broad Institute Genomics Platform"/>
            <consortium name="The Broad Institute Genome Sequencing Center for Infectious Disease"/>
            <person name="Wu L."/>
            <person name="Ma J."/>
        </authorList>
    </citation>
    <scope>NUCLEOTIDE SEQUENCE [LARGE SCALE GENOMIC DNA]</scope>
    <source>
        <strain evidence="5">JCM 11896</strain>
    </source>
</reference>
<feature type="domain" description="Ketoreductase" evidence="3">
    <location>
        <begin position="7"/>
        <end position="184"/>
    </location>
</feature>
<evidence type="ECO:0000313" key="5">
    <source>
        <dbReference type="Proteomes" id="UP001501414"/>
    </source>
</evidence>
<dbReference type="SMART" id="SM00822">
    <property type="entry name" value="PKS_KR"/>
    <property type="match status" value="1"/>
</dbReference>
<dbReference type="PANTHER" id="PTHR43639">
    <property type="entry name" value="OXIDOREDUCTASE, SHORT-CHAIN DEHYDROGENASE/REDUCTASE FAMILY (AFU_ORTHOLOGUE AFUA_5G02870)"/>
    <property type="match status" value="1"/>
</dbReference>
<sequence length="241" mass="24851">MSDLTGKTALVTGATTGIGAATARALAAQGADVVVHGRDVERGEGVVRDLKASHVDARFIAADLRDPGEIARLVGEAGRIDVLVNNAAVGWFGPSADIGLDDYARVFESNVRSAYLLTTALAPLMVERGGGAVVNVSSGSAVIGQAYDSAYAATKAAVSSLTRSWAVEYGASNVRVNAVSPGPVYTRKEIRELLESHIPDIPLGRVAEPAEIGEVIAFLAGPRASYIHGTTIAVDGGRTVV</sequence>
<dbReference type="InterPro" id="IPR002347">
    <property type="entry name" value="SDR_fam"/>
</dbReference>
<dbReference type="PRINTS" id="PR00081">
    <property type="entry name" value="GDHRDH"/>
</dbReference>
<dbReference type="Pfam" id="PF13561">
    <property type="entry name" value="adh_short_C2"/>
    <property type="match status" value="1"/>
</dbReference>
<dbReference type="Proteomes" id="UP001501414">
    <property type="component" value="Unassembled WGS sequence"/>
</dbReference>
<dbReference type="RefSeq" id="WP_344022547.1">
    <property type="nucleotide sequence ID" value="NZ_BAAAJK010000010.1"/>
</dbReference>
<proteinExistence type="inferred from homology"/>
<evidence type="ECO:0000259" key="3">
    <source>
        <dbReference type="SMART" id="SM00822"/>
    </source>
</evidence>
<dbReference type="PRINTS" id="PR00080">
    <property type="entry name" value="SDRFAMILY"/>
</dbReference>
<accession>A0ABP4ILS2</accession>
<keyword evidence="2" id="KW-0560">Oxidoreductase</keyword>
<comment type="caution">
    <text evidence="4">The sequence shown here is derived from an EMBL/GenBank/DDBJ whole genome shotgun (WGS) entry which is preliminary data.</text>
</comment>
<evidence type="ECO:0000313" key="4">
    <source>
        <dbReference type="EMBL" id="GAA1389723.1"/>
    </source>
</evidence>
<gene>
    <name evidence="4" type="ORF">GCM10009613_29180</name>
</gene>
<dbReference type="PANTHER" id="PTHR43639:SF1">
    <property type="entry name" value="SHORT-CHAIN DEHYDROGENASE_REDUCTASE FAMILY PROTEIN"/>
    <property type="match status" value="1"/>
</dbReference>
<comment type="similarity">
    <text evidence="1">Belongs to the short-chain dehydrogenases/reductases (SDR) family.</text>
</comment>
<dbReference type="InterPro" id="IPR057326">
    <property type="entry name" value="KR_dom"/>
</dbReference>
<dbReference type="EMBL" id="BAAAJK010000010">
    <property type="protein sequence ID" value="GAA1389723.1"/>
    <property type="molecule type" value="Genomic_DNA"/>
</dbReference>
<name>A0ABP4ILS2_9PSEU</name>
<evidence type="ECO:0000256" key="2">
    <source>
        <dbReference type="ARBA" id="ARBA00023002"/>
    </source>
</evidence>
<dbReference type="SUPFAM" id="SSF51735">
    <property type="entry name" value="NAD(P)-binding Rossmann-fold domains"/>
    <property type="match status" value="1"/>
</dbReference>
<evidence type="ECO:0000256" key="1">
    <source>
        <dbReference type="ARBA" id="ARBA00006484"/>
    </source>
</evidence>
<dbReference type="Gene3D" id="3.40.50.720">
    <property type="entry name" value="NAD(P)-binding Rossmann-like Domain"/>
    <property type="match status" value="1"/>
</dbReference>
<keyword evidence="5" id="KW-1185">Reference proteome</keyword>